<keyword evidence="5" id="KW-0808">Transferase</keyword>
<comment type="caution">
    <text evidence="5">The sequence shown here is derived from an EMBL/GenBank/DDBJ whole genome shotgun (WGS) entry which is preliminary data.</text>
</comment>
<comment type="similarity">
    <text evidence="4">Belongs to the DegT/DnrJ/EryC1 family.</text>
</comment>
<dbReference type="AlphaFoldDB" id="A0A0E2D7H2"/>
<dbReference type="GO" id="GO:0030170">
    <property type="term" value="F:pyridoxal phosphate binding"/>
    <property type="evidence" value="ECO:0007669"/>
    <property type="project" value="TreeGrafter"/>
</dbReference>
<dbReference type="Gene3D" id="3.40.640.10">
    <property type="entry name" value="Type I PLP-dependent aspartate aminotransferase-like (Major domain)"/>
    <property type="match status" value="1"/>
</dbReference>
<evidence type="ECO:0000256" key="3">
    <source>
        <dbReference type="PIRSR" id="PIRSR000390-2"/>
    </source>
</evidence>
<dbReference type="GO" id="GO:0008483">
    <property type="term" value="F:transaminase activity"/>
    <property type="evidence" value="ECO:0007669"/>
    <property type="project" value="UniProtKB-KW"/>
</dbReference>
<reference evidence="5 6" key="1">
    <citation type="submission" date="2012-10" db="EMBL/GenBank/DDBJ databases">
        <authorList>
            <person name="Harkins D.M."/>
            <person name="Durkin A.S."/>
            <person name="Brinkac L.M."/>
            <person name="Haft D.H."/>
            <person name="Selengut J.D."/>
            <person name="Sanka R."/>
            <person name="DePew J."/>
            <person name="Purushe J."/>
            <person name="Chanthongthip A."/>
            <person name="Lattana O."/>
            <person name="Phetsouvanh R."/>
            <person name="Newton P.N."/>
            <person name="Vinetz J.M."/>
            <person name="Sutton G.G."/>
            <person name="Nierman W.C."/>
            <person name="Fouts D.E."/>
        </authorList>
    </citation>
    <scope>NUCLEOTIDE SEQUENCE [LARGE SCALE GENOMIC DNA]</scope>
    <source>
        <strain evidence="5 6">UI 12758</strain>
    </source>
</reference>
<dbReference type="Proteomes" id="UP000001340">
    <property type="component" value="Unassembled WGS sequence"/>
</dbReference>
<evidence type="ECO:0000313" key="5">
    <source>
        <dbReference type="EMBL" id="EKR55968.1"/>
    </source>
</evidence>
<protein>
    <submittedName>
        <fullName evidence="5">DegT/DnrJ/EryC1/StrS aminotransferase family protein</fullName>
    </submittedName>
</protein>
<keyword evidence="1 3" id="KW-0663">Pyridoxal phosphate</keyword>
<evidence type="ECO:0000256" key="1">
    <source>
        <dbReference type="ARBA" id="ARBA00022898"/>
    </source>
</evidence>
<gene>
    <name evidence="5" type="ORF">LEP1GSC105_3696</name>
</gene>
<dbReference type="PANTHER" id="PTHR30244">
    <property type="entry name" value="TRANSAMINASE"/>
    <property type="match status" value="1"/>
</dbReference>
<dbReference type="PANTHER" id="PTHR30244:SF36">
    <property type="entry name" value="3-OXO-GLUCOSE-6-PHOSPHATE:GLUTAMATE AMINOTRANSFERASE"/>
    <property type="match status" value="1"/>
</dbReference>
<dbReference type="SUPFAM" id="SSF53383">
    <property type="entry name" value="PLP-dependent transferases"/>
    <property type="match status" value="1"/>
</dbReference>
<evidence type="ECO:0000256" key="4">
    <source>
        <dbReference type="RuleBase" id="RU004508"/>
    </source>
</evidence>
<dbReference type="InterPro" id="IPR015424">
    <property type="entry name" value="PyrdxlP-dep_Trfase"/>
</dbReference>
<evidence type="ECO:0000313" key="6">
    <source>
        <dbReference type="Proteomes" id="UP000001340"/>
    </source>
</evidence>
<feature type="active site" description="Proton acceptor" evidence="2">
    <location>
        <position position="188"/>
    </location>
</feature>
<dbReference type="CDD" id="cd00616">
    <property type="entry name" value="AHBA_syn"/>
    <property type="match status" value="1"/>
</dbReference>
<dbReference type="InterPro" id="IPR015421">
    <property type="entry name" value="PyrdxlP-dep_Trfase_major"/>
</dbReference>
<proteinExistence type="inferred from homology"/>
<sequence>MGVPFIDIKRFEPGLLEEWIEKVKVLSKNASFIGGEEVSILEKNLTSYTETKFSIACANGTDALQLALRALGVGKGDSVILPDSTFWATFESVVNVGADPYTVDTDPNDLQMDFVEFEKALDKIKPKAAIIVHLYGWGSSRLEDFRKLCKSKGVPLLEDGAQCFGVKFKGASIYKDALISTTSFYPAKVLGGAGDGGAVFTNDETLANKVKMLANHGRISHYAYGDVGWNSRLDTLQAAFLNLNLKHLEVRIASRLKSVQKYYDILPNLGIQVIHPPKDYEENGYCNVTLSTPEERPMIQEVLKEKEIGFGNIYPGAMSDQPGAKPYIKGKFGEKHITGRICSSVLNYPLFPYMKEEELEEVFSAIRTFNSRKNKNPNLSRKT</sequence>
<keyword evidence="5" id="KW-0032">Aminotransferase</keyword>
<dbReference type="GO" id="GO:0000271">
    <property type="term" value="P:polysaccharide biosynthetic process"/>
    <property type="evidence" value="ECO:0007669"/>
    <property type="project" value="TreeGrafter"/>
</dbReference>
<dbReference type="EMBL" id="AHNR02000026">
    <property type="protein sequence ID" value="EKR55968.1"/>
    <property type="molecule type" value="Genomic_DNA"/>
</dbReference>
<organism evidence="5 6">
    <name type="scientific">Leptospira interrogans str. UI 12758</name>
    <dbReference type="NCBI Taxonomy" id="1049938"/>
    <lineage>
        <taxon>Bacteria</taxon>
        <taxon>Pseudomonadati</taxon>
        <taxon>Spirochaetota</taxon>
        <taxon>Spirochaetia</taxon>
        <taxon>Leptospirales</taxon>
        <taxon>Leptospiraceae</taxon>
        <taxon>Leptospira</taxon>
    </lineage>
</organism>
<dbReference type="Pfam" id="PF01041">
    <property type="entry name" value="DegT_DnrJ_EryC1"/>
    <property type="match status" value="1"/>
</dbReference>
<accession>A0A0E2D7H2</accession>
<dbReference type="PIRSF" id="PIRSF000390">
    <property type="entry name" value="PLP_StrS"/>
    <property type="match status" value="1"/>
</dbReference>
<feature type="modified residue" description="N6-(pyridoxal phosphate)lysine" evidence="3">
    <location>
        <position position="188"/>
    </location>
</feature>
<dbReference type="InterPro" id="IPR000653">
    <property type="entry name" value="DegT/StrS_aminotransferase"/>
</dbReference>
<evidence type="ECO:0000256" key="2">
    <source>
        <dbReference type="PIRSR" id="PIRSR000390-1"/>
    </source>
</evidence>
<name>A0A0E2D7H2_LEPIR</name>
<dbReference type="RefSeq" id="WP_000538751.1">
    <property type="nucleotide sequence ID" value="NZ_AHNR02000026.1"/>
</dbReference>